<evidence type="ECO:0000313" key="2">
    <source>
        <dbReference type="EMBL" id="SFT58264.1"/>
    </source>
</evidence>
<dbReference type="InterPro" id="IPR010982">
    <property type="entry name" value="Lambda_DNA-bd_dom_sf"/>
</dbReference>
<dbReference type="RefSeq" id="WP_092976420.1">
    <property type="nucleotide sequence ID" value="NZ_FPAT01000004.1"/>
</dbReference>
<protein>
    <submittedName>
        <fullName evidence="2">Helix-turn-helix domain-containing protein</fullName>
    </submittedName>
</protein>
<dbReference type="InterPro" id="IPR001387">
    <property type="entry name" value="Cro/C1-type_HTH"/>
</dbReference>
<keyword evidence="3" id="KW-1185">Reference proteome</keyword>
<reference evidence="3" key="1">
    <citation type="submission" date="2016-10" db="EMBL/GenBank/DDBJ databases">
        <authorList>
            <person name="Varghese N."/>
            <person name="Submissions S."/>
        </authorList>
    </citation>
    <scope>NUCLEOTIDE SEQUENCE [LARGE SCALE GENOMIC DNA]</scope>
    <source>
        <strain evidence="3">DSM 45501</strain>
    </source>
</reference>
<proteinExistence type="predicted"/>
<name>A0A1I6Z6E5_9ACTN</name>
<dbReference type="Pfam" id="PF19054">
    <property type="entry name" value="DUF5753"/>
    <property type="match status" value="1"/>
</dbReference>
<organism evidence="2 3">
    <name type="scientific">Actinopolyspora righensis</name>
    <dbReference type="NCBI Taxonomy" id="995060"/>
    <lineage>
        <taxon>Bacteria</taxon>
        <taxon>Bacillati</taxon>
        <taxon>Actinomycetota</taxon>
        <taxon>Actinomycetes</taxon>
        <taxon>Actinopolysporales</taxon>
        <taxon>Actinopolysporaceae</taxon>
        <taxon>Actinopolyspora</taxon>
        <taxon>Actinopolyspora alba group</taxon>
    </lineage>
</organism>
<evidence type="ECO:0000313" key="3">
    <source>
        <dbReference type="Proteomes" id="UP000199165"/>
    </source>
</evidence>
<dbReference type="SMART" id="SM00530">
    <property type="entry name" value="HTH_XRE"/>
    <property type="match status" value="1"/>
</dbReference>
<dbReference type="CDD" id="cd00093">
    <property type="entry name" value="HTH_XRE"/>
    <property type="match status" value="1"/>
</dbReference>
<feature type="domain" description="HTH cro/C1-type" evidence="1">
    <location>
        <begin position="23"/>
        <end position="77"/>
    </location>
</feature>
<dbReference type="Proteomes" id="UP000199165">
    <property type="component" value="Unassembled WGS sequence"/>
</dbReference>
<dbReference type="STRING" id="995060.SAMN04487904_10414"/>
<evidence type="ECO:0000259" key="1">
    <source>
        <dbReference type="PROSITE" id="PS50943"/>
    </source>
</evidence>
<dbReference type="Gene3D" id="1.10.260.40">
    <property type="entry name" value="lambda repressor-like DNA-binding domains"/>
    <property type="match status" value="1"/>
</dbReference>
<dbReference type="EMBL" id="FPAT01000004">
    <property type="protein sequence ID" value="SFT58264.1"/>
    <property type="molecule type" value="Genomic_DNA"/>
</dbReference>
<dbReference type="AlphaFoldDB" id="A0A1I6Z6E5"/>
<accession>A0A1I6Z6E5</accession>
<sequence>MSGQDGTERISPTVRLRKVTRRIRQWRSEAGLPLEEVAPRLGWSKSKLGRYETGDTPIGPAEVMAIATVFGIPEEEREHYVGLAFQARQKGWWQRYGANTLASNFAEYVGLESEAGHVREFASDLIPGLLQTENYATDLMNAWIPQASPNVTRERADLRRQRQQRLHDEQPVQLSTVIHESGLRQLVGGADVMREQLEHLVTMSELPHVTLQVLPFDAGAVPALGAPFIILSFPDQEDPDVPYTDYLTGCVYIEDEDEVESYNLNYSALEQAALTPADSAEFITKLAGEL</sequence>
<dbReference type="InterPro" id="IPR043917">
    <property type="entry name" value="DUF5753"/>
</dbReference>
<dbReference type="GO" id="GO:0003677">
    <property type="term" value="F:DNA binding"/>
    <property type="evidence" value="ECO:0007669"/>
    <property type="project" value="InterPro"/>
</dbReference>
<dbReference type="PROSITE" id="PS50943">
    <property type="entry name" value="HTH_CROC1"/>
    <property type="match status" value="1"/>
</dbReference>
<dbReference type="Pfam" id="PF13560">
    <property type="entry name" value="HTH_31"/>
    <property type="match status" value="1"/>
</dbReference>
<gene>
    <name evidence="2" type="ORF">SAMN04487904_10414</name>
</gene>
<dbReference type="SUPFAM" id="SSF47413">
    <property type="entry name" value="lambda repressor-like DNA-binding domains"/>
    <property type="match status" value="1"/>
</dbReference>